<dbReference type="GO" id="GO:0016301">
    <property type="term" value="F:kinase activity"/>
    <property type="evidence" value="ECO:0007669"/>
    <property type="project" value="UniProtKB-KW"/>
</dbReference>
<dbReference type="Proteomes" id="UP001422759">
    <property type="component" value="Unassembled WGS sequence"/>
</dbReference>
<keyword evidence="2" id="KW-1185">Reference proteome</keyword>
<evidence type="ECO:0000313" key="2">
    <source>
        <dbReference type="Proteomes" id="UP001422759"/>
    </source>
</evidence>
<evidence type="ECO:0000313" key="1">
    <source>
        <dbReference type="EMBL" id="GAA2139547.1"/>
    </source>
</evidence>
<protein>
    <submittedName>
        <fullName evidence="1">Diacylglycerol kinase family protein</fullName>
    </submittedName>
</protein>
<comment type="caution">
    <text evidence="1">The sequence shown here is derived from an EMBL/GenBank/DDBJ whole genome shotgun (WGS) entry which is preliminary data.</text>
</comment>
<dbReference type="InterPro" id="IPR016064">
    <property type="entry name" value="NAD/diacylglycerol_kinase_sf"/>
</dbReference>
<reference evidence="2" key="1">
    <citation type="journal article" date="2019" name="Int. J. Syst. Evol. Microbiol.">
        <title>The Global Catalogue of Microorganisms (GCM) 10K type strain sequencing project: providing services to taxonomists for standard genome sequencing and annotation.</title>
        <authorList>
            <consortium name="The Broad Institute Genomics Platform"/>
            <consortium name="The Broad Institute Genome Sequencing Center for Infectious Disease"/>
            <person name="Wu L."/>
            <person name="Ma J."/>
        </authorList>
    </citation>
    <scope>NUCLEOTIDE SEQUENCE [LARGE SCALE GENOMIC DNA]</scope>
    <source>
        <strain evidence="2">JCM 14560</strain>
    </source>
</reference>
<keyword evidence="1" id="KW-0808">Transferase</keyword>
<dbReference type="EMBL" id="BAAANT010000009">
    <property type="protein sequence ID" value="GAA2139547.1"/>
    <property type="molecule type" value="Genomic_DNA"/>
</dbReference>
<keyword evidence="1" id="KW-0418">Kinase</keyword>
<accession>A0ABP5KZ78</accession>
<dbReference type="InterPro" id="IPR017438">
    <property type="entry name" value="ATP-NAD_kinase_N"/>
</dbReference>
<dbReference type="Gene3D" id="3.40.50.10330">
    <property type="entry name" value="Probable inorganic polyphosphate/atp-NAD kinase, domain 1"/>
    <property type="match status" value="1"/>
</dbReference>
<organism evidence="1 2">
    <name type="scientific">Kitasatospora kazusensis</name>
    <dbReference type="NCBI Taxonomy" id="407974"/>
    <lineage>
        <taxon>Bacteria</taxon>
        <taxon>Bacillati</taxon>
        <taxon>Actinomycetota</taxon>
        <taxon>Actinomycetes</taxon>
        <taxon>Kitasatosporales</taxon>
        <taxon>Streptomycetaceae</taxon>
        <taxon>Kitasatospora</taxon>
    </lineage>
</organism>
<name>A0ABP5KZ78_9ACTN</name>
<dbReference type="SUPFAM" id="SSF111331">
    <property type="entry name" value="NAD kinase/diacylglycerol kinase-like"/>
    <property type="match status" value="1"/>
</dbReference>
<proteinExistence type="predicted"/>
<dbReference type="RefSeq" id="WP_344463417.1">
    <property type="nucleotide sequence ID" value="NZ_BAAANT010000009.1"/>
</dbReference>
<sequence>MSSLSTPEYRAVSPGGPDPLLVLLDPAARRADGESVRIARDVLCGGADAKVALPESMTELDRVLAHRGRRRPVVIGADLAVRRVLQALHRQRELGADPVGVVPVGRPGAVGALRALGVPAEPVVAARAVINGSSRKLDLLVDDCGAVVLGGVRIRGAGDGHPGGWRSLWAKLASSEQGKADHRAADGAPDPRRRLDPRLRIEADGQLLADVHQPVRLLQVNAPADGGVMELVLRLSGGVRRQHAASLTVAGREFGYEADGRPVGPVRSRTWTVHAGAWELMLPSG</sequence>
<gene>
    <name evidence="1" type="ORF">GCM10009760_21970</name>
</gene>